<evidence type="ECO:0000313" key="1">
    <source>
        <dbReference type="EMBL" id="EXL08731.1"/>
    </source>
</evidence>
<dbReference type="EMBL" id="JENY01000012">
    <property type="protein sequence ID" value="EXL08731.1"/>
    <property type="molecule type" value="Genomic_DNA"/>
</dbReference>
<evidence type="ECO:0000313" key="2">
    <source>
        <dbReference type="Proteomes" id="UP000019849"/>
    </source>
</evidence>
<dbReference type="AlphaFoldDB" id="A0A011UR83"/>
<sequence>MSISTVYGSCLDIDFEFFDSDGNPEDISGDEFGILSSSSSAFRDAVFSKPDPSNGRLHMFLSAEHARQLGIGNVNWFRLRRTMPGGCDDNTTPIWVHVQ</sequence>
<accession>A0A011UR83</accession>
<comment type="caution">
    <text evidence="1">The sequence shown here is derived from an EMBL/GenBank/DDBJ whole genome shotgun (WGS) entry which is preliminary data.</text>
</comment>
<proteinExistence type="predicted"/>
<dbReference type="PATRIC" id="fig|69279.3.peg.2091"/>
<gene>
    <name evidence="1" type="ORF">BG36_03440</name>
</gene>
<organism evidence="1 2">
    <name type="scientific">Aquamicrobium defluvii</name>
    <dbReference type="NCBI Taxonomy" id="69279"/>
    <lineage>
        <taxon>Bacteria</taxon>
        <taxon>Pseudomonadati</taxon>
        <taxon>Pseudomonadota</taxon>
        <taxon>Alphaproteobacteria</taxon>
        <taxon>Hyphomicrobiales</taxon>
        <taxon>Phyllobacteriaceae</taxon>
        <taxon>Aquamicrobium</taxon>
    </lineage>
</organism>
<dbReference type="STRING" id="69279.BG36_03440"/>
<dbReference type="RefSeq" id="WP_035026269.1">
    <property type="nucleotide sequence ID" value="NZ_KK073886.1"/>
</dbReference>
<name>A0A011UR83_9HYPH</name>
<protein>
    <submittedName>
        <fullName evidence="1">Uncharacterized protein</fullName>
    </submittedName>
</protein>
<dbReference type="Proteomes" id="UP000019849">
    <property type="component" value="Unassembled WGS sequence"/>
</dbReference>
<reference evidence="1 2" key="1">
    <citation type="submission" date="2014-02" db="EMBL/GenBank/DDBJ databases">
        <title>Aquamicrobium defluvii Genome sequencing.</title>
        <authorList>
            <person name="Wang X."/>
        </authorList>
    </citation>
    <scope>NUCLEOTIDE SEQUENCE [LARGE SCALE GENOMIC DNA]</scope>
    <source>
        <strain evidence="1 2">W13Z1</strain>
    </source>
</reference>
<dbReference type="HOGENOM" id="CLU_2314304_0_0_5"/>